<evidence type="ECO:0000313" key="3">
    <source>
        <dbReference type="Proteomes" id="UP000233482"/>
    </source>
</evidence>
<evidence type="ECO:0000313" key="2">
    <source>
        <dbReference type="EMBL" id="PKE26900.1"/>
    </source>
</evidence>
<gene>
    <name evidence="2" type="ORF">CW686_02980</name>
</gene>
<keyword evidence="1" id="KW-0175">Coiled coil</keyword>
<dbReference type="Proteomes" id="UP000233482">
    <property type="component" value="Unassembled WGS sequence"/>
</dbReference>
<dbReference type="RefSeq" id="WP_101041976.1">
    <property type="nucleotide sequence ID" value="NZ_CP073801.1"/>
</dbReference>
<organism evidence="2 3">
    <name type="scientific">Macrococcoides caseolyticum</name>
    <dbReference type="NCBI Taxonomy" id="69966"/>
    <lineage>
        <taxon>Bacteria</taxon>
        <taxon>Bacillati</taxon>
        <taxon>Bacillota</taxon>
        <taxon>Bacilli</taxon>
        <taxon>Bacillales</taxon>
        <taxon>Staphylococcaceae</taxon>
        <taxon>Macrococcoides</taxon>
    </lineage>
</organism>
<dbReference type="AlphaFoldDB" id="A0A855GP69"/>
<sequence length="191" mass="22966">MNKIVEKKQEIEKIKSEIYSFMDDKNNLEKDINDLKREFENFEDEYNALILNGEQDKADALFVSHESKRKEYETKNKRLESMKLLNEDEVIIKKWKEISIIANSLEDEYRKEHDDVLTDYLKARVEVENKKKQLEEISYQHKTYNYALNVECGGHFHDIGRRDILTNIVSRDVFPEYYVQSKLKQYQAEQQ</sequence>
<comment type="caution">
    <text evidence="2">The sequence shown here is derived from an EMBL/GenBank/DDBJ whole genome shotgun (WGS) entry which is preliminary data.</text>
</comment>
<feature type="coiled-coil region" evidence="1">
    <location>
        <begin position="18"/>
        <end position="82"/>
    </location>
</feature>
<evidence type="ECO:0000256" key="1">
    <source>
        <dbReference type="SAM" id="Coils"/>
    </source>
</evidence>
<accession>A0A855GP69</accession>
<reference evidence="2 3" key="1">
    <citation type="submission" date="2017-12" db="EMBL/GenBank/DDBJ databases">
        <title>Genomics of Macrococcus caseolyticus.</title>
        <authorList>
            <person name="MacFadyen A.C."/>
            <person name="Paterson G.K."/>
        </authorList>
    </citation>
    <scope>NUCLEOTIDE SEQUENCE [LARGE SCALE GENOMIC DNA]</scope>
    <source>
        <strain evidence="2 3">5788_EF188</strain>
    </source>
</reference>
<name>A0A855GP69_9STAP</name>
<protein>
    <submittedName>
        <fullName evidence="2">Uncharacterized protein</fullName>
    </submittedName>
</protein>
<dbReference type="EMBL" id="PIXC01000004">
    <property type="protein sequence ID" value="PKE26900.1"/>
    <property type="molecule type" value="Genomic_DNA"/>
</dbReference>
<proteinExistence type="predicted"/>